<dbReference type="InterPro" id="IPR048297">
    <property type="entry name" value="DUF936_dom_pln"/>
</dbReference>
<dbReference type="InterPro" id="IPR010341">
    <property type="entry name" value="DUF936_pln"/>
</dbReference>
<feature type="compositionally biased region" description="Basic and acidic residues" evidence="1">
    <location>
        <begin position="603"/>
        <end position="613"/>
    </location>
</feature>
<keyword evidence="5" id="KW-1185">Reference proteome</keyword>
<feature type="region of interest" description="Disordered" evidence="1">
    <location>
        <begin position="1"/>
        <end position="32"/>
    </location>
</feature>
<feature type="region of interest" description="Disordered" evidence="1">
    <location>
        <begin position="429"/>
        <end position="463"/>
    </location>
</feature>
<feature type="domain" description="DUF936" evidence="2">
    <location>
        <begin position="60"/>
        <end position="182"/>
    </location>
</feature>
<dbReference type="Pfam" id="PF21647">
    <property type="entry name" value="DUF6857"/>
    <property type="match status" value="1"/>
</dbReference>
<dbReference type="AlphaFoldDB" id="A0A0E0F204"/>
<dbReference type="eggNOG" id="ENOG502QUXM">
    <property type="taxonomic scope" value="Eukaryota"/>
</dbReference>
<dbReference type="Pfam" id="PF06075">
    <property type="entry name" value="DUF936"/>
    <property type="match status" value="1"/>
</dbReference>
<feature type="region of interest" description="Disordered" evidence="1">
    <location>
        <begin position="194"/>
        <end position="298"/>
    </location>
</feature>
<reference evidence="4" key="1">
    <citation type="submission" date="2015-04" db="UniProtKB">
        <authorList>
            <consortium name="EnsemblPlants"/>
        </authorList>
    </citation>
    <scope>IDENTIFICATION</scope>
</reference>
<dbReference type="EnsemblPlants" id="OMERI11G01730.2">
    <property type="protein sequence ID" value="OMERI11G01730.2"/>
    <property type="gene ID" value="OMERI11G01730"/>
</dbReference>
<evidence type="ECO:0000259" key="2">
    <source>
        <dbReference type="Pfam" id="PF06075"/>
    </source>
</evidence>
<feature type="domain" description="DUF6857" evidence="3">
    <location>
        <begin position="471"/>
        <end position="756"/>
    </location>
</feature>
<dbReference type="GO" id="GO:0005874">
    <property type="term" value="C:microtubule"/>
    <property type="evidence" value="ECO:0007669"/>
    <property type="project" value="EnsemblPlants"/>
</dbReference>
<dbReference type="Gramene" id="OMERI11G01730.2">
    <property type="protein sequence ID" value="OMERI11G01730.2"/>
    <property type="gene ID" value="OMERI11G01730"/>
</dbReference>
<dbReference type="STRING" id="40149.A0A0E0F204"/>
<feature type="region of interest" description="Disordered" evidence="1">
    <location>
        <begin position="601"/>
        <end position="639"/>
    </location>
</feature>
<feature type="region of interest" description="Disordered" evidence="1">
    <location>
        <begin position="310"/>
        <end position="366"/>
    </location>
</feature>
<organism evidence="4">
    <name type="scientific">Oryza meridionalis</name>
    <dbReference type="NCBI Taxonomy" id="40149"/>
    <lineage>
        <taxon>Eukaryota</taxon>
        <taxon>Viridiplantae</taxon>
        <taxon>Streptophyta</taxon>
        <taxon>Embryophyta</taxon>
        <taxon>Tracheophyta</taxon>
        <taxon>Spermatophyta</taxon>
        <taxon>Magnoliopsida</taxon>
        <taxon>Liliopsida</taxon>
        <taxon>Poales</taxon>
        <taxon>Poaceae</taxon>
        <taxon>BOP clade</taxon>
        <taxon>Oryzoideae</taxon>
        <taxon>Oryzeae</taxon>
        <taxon>Oryzinae</taxon>
        <taxon>Oryza</taxon>
    </lineage>
</organism>
<evidence type="ECO:0000313" key="5">
    <source>
        <dbReference type="Proteomes" id="UP000008021"/>
    </source>
</evidence>
<accession>A0A0E0F204</accession>
<proteinExistence type="predicted"/>
<evidence type="ECO:0000259" key="3">
    <source>
        <dbReference type="Pfam" id="PF21647"/>
    </source>
</evidence>
<dbReference type="HOGENOM" id="CLU_009340_4_0_1"/>
<dbReference type="Proteomes" id="UP000008021">
    <property type="component" value="Chromosome 11"/>
</dbReference>
<name>A0A0E0F204_9ORYZ</name>
<evidence type="ECO:0000313" key="4">
    <source>
        <dbReference type="EnsemblPlants" id="OMERI11G01730.1"/>
    </source>
</evidence>
<dbReference type="InterPro" id="IPR049172">
    <property type="entry name" value="DUF6857_pln"/>
</dbReference>
<dbReference type="Gramene" id="OMERI11G01730.1">
    <property type="protein sequence ID" value="OMERI11G01730.1"/>
    <property type="gene ID" value="OMERI11G01730"/>
</dbReference>
<reference evidence="4" key="2">
    <citation type="submission" date="2018-05" db="EMBL/GenBank/DDBJ databases">
        <title>OmerRS3 (Oryza meridionalis Reference Sequence Version 3).</title>
        <authorList>
            <person name="Zhang J."/>
            <person name="Kudrna D."/>
            <person name="Lee S."/>
            <person name="Talag J."/>
            <person name="Welchert J."/>
            <person name="Wing R.A."/>
        </authorList>
    </citation>
    <scope>NUCLEOTIDE SEQUENCE [LARGE SCALE GENOMIC DNA]</scope>
    <source>
        <strain evidence="4">OR44</strain>
    </source>
</reference>
<protein>
    <submittedName>
        <fullName evidence="4">Uncharacterized protein</fullName>
    </submittedName>
</protein>
<dbReference type="PANTHER" id="PTHR31928:SF3">
    <property type="entry name" value="EXPRESSED PROTEIN"/>
    <property type="match status" value="1"/>
</dbReference>
<dbReference type="PANTHER" id="PTHR31928">
    <property type="entry name" value="EXPRESSED PROTEIN"/>
    <property type="match status" value="1"/>
</dbReference>
<dbReference type="EnsemblPlants" id="OMERI11G01730.1">
    <property type="protein sequence ID" value="OMERI11G01730.1"/>
    <property type="gene ID" value="OMERI11G01730"/>
</dbReference>
<evidence type="ECO:0000256" key="1">
    <source>
        <dbReference type="SAM" id="MobiDB-lite"/>
    </source>
</evidence>
<dbReference type="GO" id="GO:0008017">
    <property type="term" value="F:microtubule binding"/>
    <property type="evidence" value="ECO:0007669"/>
    <property type="project" value="EnsemblPlants"/>
</dbReference>
<feature type="compositionally biased region" description="Polar residues" evidence="1">
    <location>
        <begin position="207"/>
        <end position="218"/>
    </location>
</feature>
<sequence length="764" mass="81283">MPHAAAELNSTQGGISKFENTKPFQIHPPPDSNVYSPPKSLLPIAAAPPLLLRQPAMATVTPGVLLKLLQAMHTDDRVAGDHRSPVLQVTAVVPALTASTADSLWPSNGFLLQLSDGLHSTYVQPSAADADALVSARPQLVGHLVHLDRLRFARPVPRAVGIRPVPSSRSVSFVGNPEPLVARPAACSRGYVIQPGSHSDAAPPLMPSSSGNAVQSDATDAVKRTVLAPKNVSEAAPPPAVSTSKRRFSSPAPSKQRDPSPSVKGAASRPSSPSVKGASRASSPAVRGTPRATSPAPSKCVVPSLVAAKEENRRTAKEPAIIVPSRYRQPSPVGGRRGAASPAPGGRRASLSPSSRRLSGEGSSKKKVGVLVAGISKMTDLTNGSAVKPGRKSWDNTSIAAAAGSVMKSKVKVDKSTILRTQEAMARRLSDVTTELSSNDDDSSVDEKPKPRKKIESPTVKTKAMAPKIMLHDPKWTDGSIPLDGVSDVLSKMGKEATERRDAAAIAAADALQEALITESVIRNLSKFSELTSASKTSNPLPTVDIFLAVYEDTLKWKKIADSISTNRTETASWENSATHWVEAALATDLEVLKLMNKAPESLSRKRGADKPKAPSVVEPPRTTMAKRQSHGTSAKVQSKVSPSSTASCAWNKTQGVNEAAELATTLCREMHTWFLKFVDEAMDLGFHLFEDQNVASRGKQSSHITMVLSQFKKISDWLDGVDKIAEEATIKDKIEQLKCKIYGFVINHMGSAFDSLVSVSSRS</sequence>
<feature type="compositionally biased region" description="Low complexity" evidence="1">
    <location>
        <begin position="338"/>
        <end position="362"/>
    </location>
</feature>